<name>A0A7W9SU54_ARMRO</name>
<feature type="region of interest" description="Disordered" evidence="1">
    <location>
        <begin position="127"/>
        <end position="149"/>
    </location>
</feature>
<evidence type="ECO:0000256" key="2">
    <source>
        <dbReference type="SAM" id="Phobius"/>
    </source>
</evidence>
<keyword evidence="2" id="KW-1133">Transmembrane helix</keyword>
<proteinExistence type="predicted"/>
<feature type="transmembrane region" description="Helical" evidence="2">
    <location>
        <begin position="12"/>
        <end position="33"/>
    </location>
</feature>
<dbReference type="EMBL" id="JACHGW010000004">
    <property type="protein sequence ID" value="MBB6052465.1"/>
    <property type="molecule type" value="Genomic_DNA"/>
</dbReference>
<dbReference type="RefSeq" id="WP_184201554.1">
    <property type="nucleotide sequence ID" value="NZ_JACHGW010000004.1"/>
</dbReference>
<gene>
    <name evidence="3" type="ORF">HNQ39_004286</name>
</gene>
<evidence type="ECO:0000256" key="1">
    <source>
        <dbReference type="SAM" id="MobiDB-lite"/>
    </source>
</evidence>
<evidence type="ECO:0000313" key="4">
    <source>
        <dbReference type="Proteomes" id="UP000520814"/>
    </source>
</evidence>
<protein>
    <submittedName>
        <fullName evidence="3">Uncharacterized protein YoxC</fullName>
    </submittedName>
</protein>
<keyword evidence="2" id="KW-0812">Transmembrane</keyword>
<comment type="caution">
    <text evidence="3">The sequence shown here is derived from an EMBL/GenBank/DDBJ whole genome shotgun (WGS) entry which is preliminary data.</text>
</comment>
<keyword evidence="2" id="KW-0472">Membrane</keyword>
<dbReference type="AlphaFoldDB" id="A0A7W9SU54"/>
<reference evidence="3 4" key="1">
    <citation type="submission" date="2020-08" db="EMBL/GenBank/DDBJ databases">
        <title>Genomic Encyclopedia of Type Strains, Phase IV (KMG-IV): sequencing the most valuable type-strain genomes for metagenomic binning, comparative biology and taxonomic classification.</title>
        <authorList>
            <person name="Goeker M."/>
        </authorList>
    </citation>
    <scope>NUCLEOTIDE SEQUENCE [LARGE SCALE GENOMIC DNA]</scope>
    <source>
        <strain evidence="3 4">DSM 23562</strain>
    </source>
</reference>
<sequence length="149" mass="15636">MNLNPFASNLVVVWYLSLSLVLTGVVIGLTLALHKLNARLEALTSQVEPVLQKADLALALANEKLESIGSATESLLAHTEAVATTVEAKTETTSRLVQKTIHAPFVSANALLAGVAAGAKALRAGSTARVLQSPKPQTPLQEEPNHGKQ</sequence>
<organism evidence="3 4">
    <name type="scientific">Armatimonas rosea</name>
    <dbReference type="NCBI Taxonomy" id="685828"/>
    <lineage>
        <taxon>Bacteria</taxon>
        <taxon>Bacillati</taxon>
        <taxon>Armatimonadota</taxon>
        <taxon>Armatimonadia</taxon>
        <taxon>Armatimonadales</taxon>
        <taxon>Armatimonadaceae</taxon>
        <taxon>Armatimonas</taxon>
    </lineage>
</organism>
<dbReference type="Proteomes" id="UP000520814">
    <property type="component" value="Unassembled WGS sequence"/>
</dbReference>
<keyword evidence="4" id="KW-1185">Reference proteome</keyword>
<evidence type="ECO:0000313" key="3">
    <source>
        <dbReference type="EMBL" id="MBB6052465.1"/>
    </source>
</evidence>
<accession>A0A7W9SU54</accession>